<evidence type="ECO:0008006" key="5">
    <source>
        <dbReference type="Google" id="ProtNLM"/>
    </source>
</evidence>
<keyword evidence="4" id="KW-1185">Reference proteome</keyword>
<proteinExistence type="predicted"/>
<dbReference type="InterPro" id="IPR001810">
    <property type="entry name" value="F-box_dom"/>
</dbReference>
<evidence type="ECO:0000313" key="4">
    <source>
        <dbReference type="Proteomes" id="UP001231189"/>
    </source>
</evidence>
<dbReference type="AlphaFoldDB" id="A0AAD8RWA5"/>
<sequence>MSTHPVAGGGNGGINCKRSAPLWQDLPDDLLGKVLSRIVSPRDRVRFAAVCRPWRAAASRKPAPPVAPLLLLSSCGHSKTEHMCSPDDSWVFHSPSTAANKRLVGSHDGGWVALLDTDNCVLAIVNLFSGDEVALSAEQSNIASVWPHLQTEGVSKVIFSGDPASPDGCILAAIVDGWLWITLCRVGCHDGMWTANSWDQGLIDIAFCKGDLYGLTRPSQELYKFEIGMEGDCTLLVTASQRLSIQRPNELTWNDGTKGGYTSYIFELQGKTSMAVRTRWLPNLGPFFKVFELVDIDADEVYKHKWVEATSFGGHALFIGPTRSKAVHVPVSAEHHGLERNHVYYTKYTCSWLSNLPEDVLCSVASDDGHIKMYSKEDQNFGDGVERTGYYVEGCNYATWVHPPDL</sequence>
<name>A0AAD8RWA5_LOLMU</name>
<dbReference type="PANTHER" id="PTHR33110">
    <property type="entry name" value="F-BOX/KELCH-REPEAT PROTEIN-RELATED"/>
    <property type="match status" value="1"/>
</dbReference>
<reference evidence="3" key="1">
    <citation type="submission" date="2023-07" db="EMBL/GenBank/DDBJ databases">
        <title>A chromosome-level genome assembly of Lolium multiflorum.</title>
        <authorList>
            <person name="Chen Y."/>
            <person name="Copetti D."/>
            <person name="Kolliker R."/>
            <person name="Studer B."/>
        </authorList>
    </citation>
    <scope>NUCLEOTIDE SEQUENCE</scope>
    <source>
        <strain evidence="3">02402/16</strain>
        <tissue evidence="3">Leaf</tissue>
    </source>
</reference>
<organism evidence="3 4">
    <name type="scientific">Lolium multiflorum</name>
    <name type="common">Italian ryegrass</name>
    <name type="synonym">Lolium perenne subsp. multiflorum</name>
    <dbReference type="NCBI Taxonomy" id="4521"/>
    <lineage>
        <taxon>Eukaryota</taxon>
        <taxon>Viridiplantae</taxon>
        <taxon>Streptophyta</taxon>
        <taxon>Embryophyta</taxon>
        <taxon>Tracheophyta</taxon>
        <taxon>Spermatophyta</taxon>
        <taxon>Magnoliopsida</taxon>
        <taxon>Liliopsida</taxon>
        <taxon>Poales</taxon>
        <taxon>Poaceae</taxon>
        <taxon>BOP clade</taxon>
        <taxon>Pooideae</taxon>
        <taxon>Poodae</taxon>
        <taxon>Poeae</taxon>
        <taxon>Poeae Chloroplast Group 2 (Poeae type)</taxon>
        <taxon>Loliodinae</taxon>
        <taxon>Loliinae</taxon>
        <taxon>Lolium</taxon>
    </lineage>
</organism>
<gene>
    <name evidence="3" type="ORF">QYE76_007223</name>
</gene>
<evidence type="ECO:0000259" key="1">
    <source>
        <dbReference type="Pfam" id="PF03478"/>
    </source>
</evidence>
<dbReference type="InterPro" id="IPR005174">
    <property type="entry name" value="KIB1-4_b-propeller"/>
</dbReference>
<dbReference type="EMBL" id="JAUUTY010000005">
    <property type="protein sequence ID" value="KAK1632908.1"/>
    <property type="molecule type" value="Genomic_DNA"/>
</dbReference>
<dbReference type="Pfam" id="PF12937">
    <property type="entry name" value="F-box-like"/>
    <property type="match status" value="1"/>
</dbReference>
<dbReference type="Proteomes" id="UP001231189">
    <property type="component" value="Unassembled WGS sequence"/>
</dbReference>
<dbReference type="PANTHER" id="PTHR33110:SF38">
    <property type="entry name" value="DUF295 DOMAIN-CONTAINING PROTEIN"/>
    <property type="match status" value="1"/>
</dbReference>
<evidence type="ECO:0000259" key="2">
    <source>
        <dbReference type="Pfam" id="PF12937"/>
    </source>
</evidence>
<dbReference type="CDD" id="cd22159">
    <property type="entry name" value="F-box_AtTIR1-like"/>
    <property type="match status" value="1"/>
</dbReference>
<evidence type="ECO:0000313" key="3">
    <source>
        <dbReference type="EMBL" id="KAK1632908.1"/>
    </source>
</evidence>
<dbReference type="SUPFAM" id="SSF81383">
    <property type="entry name" value="F-box domain"/>
    <property type="match status" value="1"/>
</dbReference>
<accession>A0AAD8RWA5</accession>
<comment type="caution">
    <text evidence="3">The sequence shown here is derived from an EMBL/GenBank/DDBJ whole genome shotgun (WGS) entry which is preliminary data.</text>
</comment>
<dbReference type="InterPro" id="IPR036047">
    <property type="entry name" value="F-box-like_dom_sf"/>
</dbReference>
<dbReference type="Pfam" id="PF03478">
    <property type="entry name" value="Beta-prop_KIB1-4"/>
    <property type="match status" value="1"/>
</dbReference>
<feature type="domain" description="KIB1-4 beta-propeller" evidence="1">
    <location>
        <begin position="92"/>
        <end position="355"/>
    </location>
</feature>
<feature type="domain" description="F-box" evidence="2">
    <location>
        <begin position="23"/>
        <end position="59"/>
    </location>
</feature>
<dbReference type="Gene3D" id="1.20.1280.50">
    <property type="match status" value="1"/>
</dbReference>
<protein>
    <recommendedName>
        <fullName evidence="5">DUF295 domain-containing protein</fullName>
    </recommendedName>
</protein>